<reference evidence="3" key="1">
    <citation type="journal article" date="2011" name="Nat. Genet.">
        <title>The Arabidopsis lyrata genome sequence and the basis of rapid genome size change.</title>
        <authorList>
            <person name="Hu T.T."/>
            <person name="Pattyn P."/>
            <person name="Bakker E.G."/>
            <person name="Cao J."/>
            <person name="Cheng J.-F."/>
            <person name="Clark R.M."/>
            <person name="Fahlgren N."/>
            <person name="Fawcett J.A."/>
            <person name="Grimwood J."/>
            <person name="Gundlach H."/>
            <person name="Haberer G."/>
            <person name="Hollister J.D."/>
            <person name="Ossowski S."/>
            <person name="Ottilar R.P."/>
            <person name="Salamov A.A."/>
            <person name="Schneeberger K."/>
            <person name="Spannagl M."/>
            <person name="Wang X."/>
            <person name="Yang L."/>
            <person name="Nasrallah M.E."/>
            <person name="Bergelson J."/>
            <person name="Carrington J.C."/>
            <person name="Gaut B.S."/>
            <person name="Schmutz J."/>
            <person name="Mayer K.F.X."/>
            <person name="Van de Peer Y."/>
            <person name="Grigoriev I.V."/>
            <person name="Nordborg M."/>
            <person name="Weigel D."/>
            <person name="Guo Y.-L."/>
        </authorList>
    </citation>
    <scope>NUCLEOTIDE SEQUENCE [LARGE SCALE GENOMIC DNA]</scope>
    <source>
        <strain evidence="3">cv. MN47</strain>
    </source>
</reference>
<name>D7M3W5_ARALL</name>
<dbReference type="AlphaFoldDB" id="D7M3W5"/>
<dbReference type="Gramene" id="Al_scaffold_0006_2428">
    <property type="protein sequence ID" value="Al_scaffold_0006_2428"/>
    <property type="gene ID" value="Al_scaffold_0006_2428"/>
</dbReference>
<feature type="compositionally biased region" description="Basic residues" evidence="1">
    <location>
        <begin position="62"/>
        <end position="71"/>
    </location>
</feature>
<dbReference type="HOGENOM" id="CLU_2362586_0_0_1"/>
<dbReference type="Proteomes" id="UP000008694">
    <property type="component" value="Unassembled WGS sequence"/>
</dbReference>
<accession>D7M3W5</accession>
<organism evidence="3">
    <name type="scientific">Arabidopsis lyrata subsp. lyrata</name>
    <name type="common">Lyre-leaved rock-cress</name>
    <dbReference type="NCBI Taxonomy" id="81972"/>
    <lineage>
        <taxon>Eukaryota</taxon>
        <taxon>Viridiplantae</taxon>
        <taxon>Streptophyta</taxon>
        <taxon>Embryophyta</taxon>
        <taxon>Tracheophyta</taxon>
        <taxon>Spermatophyta</taxon>
        <taxon>Magnoliopsida</taxon>
        <taxon>eudicotyledons</taxon>
        <taxon>Gunneridae</taxon>
        <taxon>Pentapetalae</taxon>
        <taxon>rosids</taxon>
        <taxon>malvids</taxon>
        <taxon>Brassicales</taxon>
        <taxon>Brassicaceae</taxon>
        <taxon>Camelineae</taxon>
        <taxon>Arabidopsis</taxon>
    </lineage>
</organism>
<evidence type="ECO:0000313" key="2">
    <source>
        <dbReference type="EMBL" id="EFH50509.1"/>
    </source>
</evidence>
<evidence type="ECO:0000313" key="3">
    <source>
        <dbReference type="Proteomes" id="UP000008694"/>
    </source>
</evidence>
<feature type="region of interest" description="Disordered" evidence="1">
    <location>
        <begin position="1"/>
        <end position="96"/>
    </location>
</feature>
<evidence type="ECO:0000256" key="1">
    <source>
        <dbReference type="SAM" id="MobiDB-lite"/>
    </source>
</evidence>
<dbReference type="EMBL" id="GL348718">
    <property type="protein sequence ID" value="EFH50509.1"/>
    <property type="molecule type" value="Genomic_DNA"/>
</dbReference>
<protein>
    <submittedName>
        <fullName evidence="2">Predicted protein</fullName>
    </submittedName>
</protein>
<feature type="compositionally biased region" description="Basic and acidic residues" evidence="1">
    <location>
        <begin position="84"/>
        <end position="96"/>
    </location>
</feature>
<sequence length="96" mass="11016">MNTSEIGENETNESTKKTVAKPQTLRYQIPSHPIKRRRARPPANISHGKYHLSSPSSDPKLKRPWKRPQHPQHREETPTTQKAKGSDESKPLTKPF</sequence>
<proteinExistence type="predicted"/>
<keyword evidence="3" id="KW-1185">Reference proteome</keyword>
<gene>
    <name evidence="2" type="ORF">ARALYDRAFT_662363</name>
</gene>